<gene>
    <name evidence="1" type="ORF">BN3087_390025</name>
</gene>
<dbReference type="AlphaFoldDB" id="A0A0S4XP83"/>
<dbReference type="EMBL" id="FAXN01000039">
    <property type="protein sequence ID" value="CUV65574.1"/>
    <property type="molecule type" value="Genomic_DNA"/>
</dbReference>
<sequence length="71" mass="8056">MTETTEETGTIDLLDKLSNKKNELLTQYKALKVPLEYAQNDFDKGLIEEKMAILAKDIKSLAAQIEEIKEV</sequence>
<evidence type="ECO:0000313" key="1">
    <source>
        <dbReference type="EMBL" id="CUV65574.1"/>
    </source>
</evidence>
<organism evidence="1">
    <name type="scientific">Sulfurovum sp. enrichment culture clone C5</name>
    <dbReference type="NCBI Taxonomy" id="497650"/>
    <lineage>
        <taxon>Bacteria</taxon>
        <taxon>Pseudomonadati</taxon>
        <taxon>Campylobacterota</taxon>
        <taxon>Epsilonproteobacteria</taxon>
        <taxon>Campylobacterales</taxon>
        <taxon>Sulfurovaceae</taxon>
        <taxon>Sulfurovum</taxon>
        <taxon>environmental samples</taxon>
    </lineage>
</organism>
<proteinExistence type="predicted"/>
<accession>A0A0S4XP83</accession>
<protein>
    <submittedName>
        <fullName evidence="1">Uncharacterized protein</fullName>
    </submittedName>
</protein>
<reference evidence="1" key="1">
    <citation type="submission" date="2015-11" db="EMBL/GenBank/DDBJ databases">
        <authorList>
            <person name="Zhang Y."/>
            <person name="Guo Z."/>
        </authorList>
    </citation>
    <scope>NUCLEOTIDE SEQUENCE</scope>
    <source>
        <strain evidence="1">BN30871</strain>
    </source>
</reference>
<name>A0A0S4XP83_9BACT</name>